<keyword evidence="1" id="KW-0812">Transmembrane</keyword>
<dbReference type="AlphaFoldDB" id="A0ABD2N7U5"/>
<keyword evidence="3" id="KW-1185">Reference proteome</keyword>
<evidence type="ECO:0000256" key="1">
    <source>
        <dbReference type="SAM" id="Phobius"/>
    </source>
</evidence>
<name>A0ABD2N7U5_9CUCU</name>
<comment type="caution">
    <text evidence="2">The sequence shown here is derived from an EMBL/GenBank/DDBJ whole genome shotgun (WGS) entry which is preliminary data.</text>
</comment>
<proteinExistence type="predicted"/>
<keyword evidence="1" id="KW-0472">Membrane</keyword>
<dbReference type="Proteomes" id="UP001516400">
    <property type="component" value="Unassembled WGS sequence"/>
</dbReference>
<accession>A0ABD2N7U5</accession>
<feature type="transmembrane region" description="Helical" evidence="1">
    <location>
        <begin position="235"/>
        <end position="253"/>
    </location>
</feature>
<gene>
    <name evidence="2" type="ORF">HHI36_019643</name>
</gene>
<reference evidence="2 3" key="1">
    <citation type="journal article" date="2021" name="BMC Biol.">
        <title>Horizontally acquired antibacterial genes associated with adaptive radiation of ladybird beetles.</title>
        <authorList>
            <person name="Li H.S."/>
            <person name="Tang X.F."/>
            <person name="Huang Y.H."/>
            <person name="Xu Z.Y."/>
            <person name="Chen M.L."/>
            <person name="Du X.Y."/>
            <person name="Qiu B.Y."/>
            <person name="Chen P.T."/>
            <person name="Zhang W."/>
            <person name="Slipinski A."/>
            <person name="Escalona H.E."/>
            <person name="Waterhouse R.M."/>
            <person name="Zwick A."/>
            <person name="Pang H."/>
        </authorList>
    </citation>
    <scope>NUCLEOTIDE SEQUENCE [LARGE SCALE GENOMIC DNA]</scope>
    <source>
        <strain evidence="2">SYSU2018</strain>
    </source>
</reference>
<organism evidence="2 3">
    <name type="scientific">Cryptolaemus montrouzieri</name>
    <dbReference type="NCBI Taxonomy" id="559131"/>
    <lineage>
        <taxon>Eukaryota</taxon>
        <taxon>Metazoa</taxon>
        <taxon>Ecdysozoa</taxon>
        <taxon>Arthropoda</taxon>
        <taxon>Hexapoda</taxon>
        <taxon>Insecta</taxon>
        <taxon>Pterygota</taxon>
        <taxon>Neoptera</taxon>
        <taxon>Endopterygota</taxon>
        <taxon>Coleoptera</taxon>
        <taxon>Polyphaga</taxon>
        <taxon>Cucujiformia</taxon>
        <taxon>Coccinelloidea</taxon>
        <taxon>Coccinellidae</taxon>
        <taxon>Scymninae</taxon>
        <taxon>Scymnini</taxon>
        <taxon>Cryptolaemus</taxon>
    </lineage>
</organism>
<feature type="transmembrane region" description="Helical" evidence="1">
    <location>
        <begin position="204"/>
        <end position="223"/>
    </location>
</feature>
<evidence type="ECO:0000313" key="3">
    <source>
        <dbReference type="Proteomes" id="UP001516400"/>
    </source>
</evidence>
<dbReference type="EMBL" id="JABFTP020000083">
    <property type="protein sequence ID" value="KAL3274861.1"/>
    <property type="molecule type" value="Genomic_DNA"/>
</dbReference>
<evidence type="ECO:0000313" key="2">
    <source>
        <dbReference type="EMBL" id="KAL3274861.1"/>
    </source>
</evidence>
<sequence length="254" mass="29753">MKRFSWFDPKAKFLIIGTNFSDSMLRYIAKYYVINVTLLDSSSGNISTTYPYKTRSVQRIDTERSLIGYCDDSLLSMGEDHFFPMKIPTNWKKTYLRLVYEYVDVFSQCVLCKNRYKGIESEIFVIIFEYLEMRLKAMDYNFSEASKGYLDVVNCKTDMIFGLNSRLSGKIDTEVTSPYIQEYMSWFIPVAPEIPRWKYILHIFDKYVVIAFLVTVLAIGLLWSFKNYTTYRKSSIKLFIGIVLSPLNFFGTIS</sequence>
<keyword evidence="1" id="KW-1133">Transmembrane helix</keyword>
<protein>
    <submittedName>
        <fullName evidence="2">Uncharacterized protein</fullName>
    </submittedName>
</protein>